<sequence>MRDATQARRTRTPFFVTARLHLITASPIRLQTHTHLLTEGNSYLPSTAVRV</sequence>
<dbReference type="Proteomes" id="UP000748531">
    <property type="component" value="Unassembled WGS sequence"/>
</dbReference>
<proteinExistence type="predicted"/>
<dbReference type="AlphaFoldDB" id="A0A8J4WE39"/>
<dbReference type="EMBL" id="LUCH01008187">
    <property type="protein sequence ID" value="KAF5396411.1"/>
    <property type="molecule type" value="Genomic_DNA"/>
</dbReference>
<protein>
    <submittedName>
        <fullName evidence="1">Uncharacterized protein</fullName>
    </submittedName>
</protein>
<evidence type="ECO:0000313" key="1">
    <source>
        <dbReference type="EMBL" id="KAF5396411.1"/>
    </source>
</evidence>
<organism evidence="1 2">
    <name type="scientific">Paragonimus heterotremus</name>
    <dbReference type="NCBI Taxonomy" id="100268"/>
    <lineage>
        <taxon>Eukaryota</taxon>
        <taxon>Metazoa</taxon>
        <taxon>Spiralia</taxon>
        <taxon>Lophotrochozoa</taxon>
        <taxon>Platyhelminthes</taxon>
        <taxon>Trematoda</taxon>
        <taxon>Digenea</taxon>
        <taxon>Plagiorchiida</taxon>
        <taxon>Troglotremata</taxon>
        <taxon>Troglotrematidae</taxon>
        <taxon>Paragonimus</taxon>
    </lineage>
</organism>
<evidence type="ECO:0000313" key="2">
    <source>
        <dbReference type="Proteomes" id="UP000748531"/>
    </source>
</evidence>
<reference evidence="1" key="1">
    <citation type="submission" date="2019-05" db="EMBL/GenBank/DDBJ databases">
        <title>Annotation for the trematode Paragonimus heterotremus.</title>
        <authorList>
            <person name="Choi Y.-J."/>
        </authorList>
    </citation>
    <scope>NUCLEOTIDE SEQUENCE</scope>
    <source>
        <strain evidence="1">LC</strain>
    </source>
</reference>
<name>A0A8J4WE39_9TREM</name>
<accession>A0A8J4WE39</accession>
<keyword evidence="2" id="KW-1185">Reference proteome</keyword>
<gene>
    <name evidence="1" type="ORF">PHET_10894</name>
</gene>
<comment type="caution">
    <text evidence="1">The sequence shown here is derived from an EMBL/GenBank/DDBJ whole genome shotgun (WGS) entry which is preliminary data.</text>
</comment>